<dbReference type="Proteomes" id="UP000037755">
    <property type="component" value="Unassembled WGS sequence"/>
</dbReference>
<dbReference type="GO" id="GO:0006259">
    <property type="term" value="P:DNA metabolic process"/>
    <property type="evidence" value="ECO:0007669"/>
    <property type="project" value="UniProtKB-ARBA"/>
</dbReference>
<dbReference type="GO" id="GO:0008408">
    <property type="term" value="F:3'-5' exonuclease activity"/>
    <property type="evidence" value="ECO:0007669"/>
    <property type="project" value="TreeGrafter"/>
</dbReference>
<dbReference type="InterPro" id="IPR013520">
    <property type="entry name" value="Ribonucl_H"/>
</dbReference>
<dbReference type="EMBL" id="LIYD01000005">
    <property type="protein sequence ID" value="KOS07886.1"/>
    <property type="molecule type" value="Genomic_DNA"/>
</dbReference>
<dbReference type="AlphaFoldDB" id="A0A0M9VJM1"/>
<gene>
    <name evidence="2" type="ORF">AM493_18840</name>
</gene>
<evidence type="ECO:0000313" key="2">
    <source>
        <dbReference type="EMBL" id="KOS07886.1"/>
    </source>
</evidence>
<dbReference type="CDD" id="cd06130">
    <property type="entry name" value="DNA_pol_III_epsilon_like"/>
    <property type="match status" value="1"/>
</dbReference>
<dbReference type="STRING" id="1202724.AM493_18840"/>
<protein>
    <submittedName>
        <fullName evidence="2">DNA polymerase III subunit epsilon</fullName>
    </submittedName>
</protein>
<comment type="caution">
    <text evidence="2">The sequence shown here is derived from an EMBL/GenBank/DDBJ whole genome shotgun (WGS) entry which is preliminary data.</text>
</comment>
<name>A0A0M9VJM1_9FLAO</name>
<organism evidence="2 3">
    <name type="scientific">Flavobacterium akiainvivens</name>
    <dbReference type="NCBI Taxonomy" id="1202724"/>
    <lineage>
        <taxon>Bacteria</taxon>
        <taxon>Pseudomonadati</taxon>
        <taxon>Bacteroidota</taxon>
        <taxon>Flavobacteriia</taxon>
        <taxon>Flavobacteriales</taxon>
        <taxon>Flavobacteriaceae</taxon>
        <taxon>Flavobacterium</taxon>
    </lineage>
</organism>
<dbReference type="RefSeq" id="WP_054409603.1">
    <property type="nucleotide sequence ID" value="NZ_FOYA01000002.1"/>
</dbReference>
<dbReference type="PATRIC" id="fig|1202724.3.peg.3911"/>
<proteinExistence type="predicted"/>
<dbReference type="GO" id="GO:0005829">
    <property type="term" value="C:cytosol"/>
    <property type="evidence" value="ECO:0007669"/>
    <property type="project" value="TreeGrafter"/>
</dbReference>
<evidence type="ECO:0000313" key="3">
    <source>
        <dbReference type="Proteomes" id="UP000037755"/>
    </source>
</evidence>
<dbReference type="Gene3D" id="3.30.420.10">
    <property type="entry name" value="Ribonuclease H-like superfamily/Ribonuclease H"/>
    <property type="match status" value="1"/>
</dbReference>
<dbReference type="InterPro" id="IPR012337">
    <property type="entry name" value="RNaseH-like_sf"/>
</dbReference>
<dbReference type="SUPFAM" id="SSF53098">
    <property type="entry name" value="Ribonuclease H-like"/>
    <property type="match status" value="1"/>
</dbReference>
<dbReference type="PANTHER" id="PTHR30231">
    <property type="entry name" value="DNA POLYMERASE III SUBUNIT EPSILON"/>
    <property type="match status" value="1"/>
</dbReference>
<evidence type="ECO:0000259" key="1">
    <source>
        <dbReference type="SMART" id="SM00479"/>
    </source>
</evidence>
<reference evidence="2 3" key="1">
    <citation type="submission" date="2015-08" db="EMBL/GenBank/DDBJ databases">
        <title>Whole genome sequence of Flavobacterium akiainvivens IK-1T, from decaying Wikstroemia oahuensis, an endemic Hawaiian shrub.</title>
        <authorList>
            <person name="Wan X."/>
            <person name="Hou S."/>
            <person name="Saito J."/>
            <person name="Donachie S."/>
        </authorList>
    </citation>
    <scope>NUCLEOTIDE SEQUENCE [LARGE SCALE GENOMIC DNA]</scope>
    <source>
        <strain evidence="2 3">IK-1</strain>
    </source>
</reference>
<dbReference type="OrthoDB" id="9803913at2"/>
<keyword evidence="3" id="KW-1185">Reference proteome</keyword>
<feature type="domain" description="Exonuclease" evidence="1">
    <location>
        <begin position="2"/>
        <end position="168"/>
    </location>
</feature>
<dbReference type="GO" id="GO:0003676">
    <property type="term" value="F:nucleic acid binding"/>
    <property type="evidence" value="ECO:0007669"/>
    <property type="project" value="InterPro"/>
</dbReference>
<dbReference type="Pfam" id="PF00929">
    <property type="entry name" value="RNase_T"/>
    <property type="match status" value="1"/>
</dbReference>
<dbReference type="SMART" id="SM00479">
    <property type="entry name" value="EXOIII"/>
    <property type="match status" value="1"/>
</dbReference>
<sequence>MTFTAIDFETATGHAHSACAVGIVTVEDGLITEEYHTLIQPPDNEYWYRNIMVHGIKPADTLEVPTFDVLFPEIQKRLFGRKIVAHNESFDRNVLAKTMRWYGLYYDELELADRWECTVKIYRAKGYPKANLKYCSDRNGIALNHHEALSDARACAKLYLLSDGQLRLKV</sequence>
<dbReference type="InterPro" id="IPR036397">
    <property type="entry name" value="RNaseH_sf"/>
</dbReference>
<dbReference type="PANTHER" id="PTHR30231:SF42">
    <property type="entry name" value="EXONUCLEASE"/>
    <property type="match status" value="1"/>
</dbReference>
<accession>A0A0M9VJM1</accession>